<accession>A0ABN2HMJ6</accession>
<dbReference type="Pfam" id="PF12555">
    <property type="entry name" value="SteA-like_C"/>
    <property type="match status" value="1"/>
</dbReference>
<keyword evidence="2" id="KW-0547">Nucleotide-binding</keyword>
<dbReference type="Proteomes" id="UP001500618">
    <property type="component" value="Unassembled WGS sequence"/>
</dbReference>
<dbReference type="SUPFAM" id="SSF63999">
    <property type="entry name" value="Thiamin pyrophosphokinase, catalytic domain"/>
    <property type="match status" value="1"/>
</dbReference>
<dbReference type="InterPro" id="IPR036759">
    <property type="entry name" value="TPK_catalytic_sf"/>
</dbReference>
<sequence length="392" mass="41604">MRMAALRRKHGLQSGVTGIARLDRRTKRLIPRLARGDVAIIDHVDLDQVAAEAIVAAGVFAVVNVAPSISGRYPNLGPRVIVNAGIPLLDQVGEEVFERLRDGQAVRVDGSQVWLGDEVIASGQVQDLETVAAAMLAARDGLSVQLEAFAANATEYLRSEQELLLDGVGIPLVRTPIEGRHCLVVVRGYRYREDLAALGPYIRERKPVLIGVDSGADALIEAGYAPDLIVGDMDAVGDEALRCGAEVVVQAYPDGRAPGLSRAQDLGIDAVTFPAAATSEDIALLLADERGASLIVTVGMQSNLGEFLDQGRSGMASGFLTRLRVGTKMVDAKGVAQLYRQTISGRSIALLAVLTVLAMAGAVAVSTVGQGWLQLLAENWENVVFALQRLIS</sequence>
<evidence type="ECO:0000256" key="1">
    <source>
        <dbReference type="ARBA" id="ARBA00022679"/>
    </source>
</evidence>
<dbReference type="InterPro" id="IPR022215">
    <property type="entry name" value="SteA-like_C"/>
</dbReference>
<keyword evidence="5" id="KW-0812">Transmembrane</keyword>
<evidence type="ECO:0000256" key="2">
    <source>
        <dbReference type="ARBA" id="ARBA00022741"/>
    </source>
</evidence>
<reference evidence="7 8" key="1">
    <citation type="journal article" date="2019" name="Int. J. Syst. Evol. Microbiol.">
        <title>The Global Catalogue of Microorganisms (GCM) 10K type strain sequencing project: providing services to taxonomists for standard genome sequencing and annotation.</title>
        <authorList>
            <consortium name="The Broad Institute Genomics Platform"/>
            <consortium name="The Broad Institute Genome Sequencing Center for Infectious Disease"/>
            <person name="Wu L."/>
            <person name="Ma J."/>
        </authorList>
    </citation>
    <scope>NUCLEOTIDE SEQUENCE [LARGE SCALE GENOMIC DNA]</scope>
    <source>
        <strain evidence="7 8">JCM 14718</strain>
    </source>
</reference>
<evidence type="ECO:0000256" key="4">
    <source>
        <dbReference type="ARBA" id="ARBA00022840"/>
    </source>
</evidence>
<keyword evidence="4" id="KW-0067">ATP-binding</keyword>
<evidence type="ECO:0000256" key="3">
    <source>
        <dbReference type="ARBA" id="ARBA00022777"/>
    </source>
</evidence>
<name>A0ABN2HMJ6_9ACTN</name>
<dbReference type="NCBIfam" id="NF040608">
    <property type="entry name" value="division_SteA"/>
    <property type="match status" value="1"/>
</dbReference>
<evidence type="ECO:0000313" key="8">
    <source>
        <dbReference type="Proteomes" id="UP001500618"/>
    </source>
</evidence>
<dbReference type="EMBL" id="BAAANY010000017">
    <property type="protein sequence ID" value="GAA1690308.1"/>
    <property type="molecule type" value="Genomic_DNA"/>
</dbReference>
<gene>
    <name evidence="7" type="primary">steA</name>
    <name evidence="7" type="ORF">GCM10009765_44690</name>
</gene>
<keyword evidence="1" id="KW-0808">Transferase</keyword>
<keyword evidence="8" id="KW-1185">Reference proteome</keyword>
<keyword evidence="3" id="KW-0418">Kinase</keyword>
<protein>
    <submittedName>
        <fullName evidence="7">Cytokinetic ring protein SteA</fullName>
    </submittedName>
</protein>
<evidence type="ECO:0000313" key="7">
    <source>
        <dbReference type="EMBL" id="GAA1690308.1"/>
    </source>
</evidence>
<evidence type="ECO:0000259" key="6">
    <source>
        <dbReference type="Pfam" id="PF12555"/>
    </source>
</evidence>
<keyword evidence="5" id="KW-0472">Membrane</keyword>
<proteinExistence type="predicted"/>
<feature type="transmembrane region" description="Helical" evidence="5">
    <location>
        <begin position="348"/>
        <end position="373"/>
    </location>
</feature>
<keyword evidence="5" id="KW-1133">Transmembrane helix</keyword>
<feature type="domain" description="SteA-like C-terminal" evidence="6">
    <location>
        <begin position="333"/>
        <end position="383"/>
    </location>
</feature>
<organism evidence="7 8">
    <name type="scientific">Fodinicola feengrottensis</name>
    <dbReference type="NCBI Taxonomy" id="435914"/>
    <lineage>
        <taxon>Bacteria</taxon>
        <taxon>Bacillati</taxon>
        <taxon>Actinomycetota</taxon>
        <taxon>Actinomycetes</taxon>
        <taxon>Mycobacteriales</taxon>
        <taxon>Fodinicola</taxon>
    </lineage>
</organism>
<dbReference type="Gene3D" id="3.40.50.10240">
    <property type="entry name" value="Thiamin pyrophosphokinase, catalytic domain"/>
    <property type="match status" value="1"/>
</dbReference>
<dbReference type="InterPro" id="IPR047795">
    <property type="entry name" value="Put_SteA-like"/>
</dbReference>
<comment type="caution">
    <text evidence="7">The sequence shown here is derived from an EMBL/GenBank/DDBJ whole genome shotgun (WGS) entry which is preliminary data.</text>
</comment>
<evidence type="ECO:0000256" key="5">
    <source>
        <dbReference type="SAM" id="Phobius"/>
    </source>
</evidence>